<dbReference type="PANTHER" id="PTHR12555:SF13">
    <property type="entry name" value="UBIQUITIN RECOGNITION FACTOR IN ER-ASSOCIATED DEGRADATION PROTEIN 1"/>
    <property type="match status" value="1"/>
</dbReference>
<dbReference type="Proteomes" id="UP000053780">
    <property type="component" value="Unassembled WGS sequence"/>
</dbReference>
<dbReference type="InterPro" id="IPR055418">
    <property type="entry name" value="UFD1_N2"/>
</dbReference>
<dbReference type="GO" id="GO:0006511">
    <property type="term" value="P:ubiquitin-dependent protein catabolic process"/>
    <property type="evidence" value="ECO:0007669"/>
    <property type="project" value="InterPro"/>
</dbReference>
<feature type="domain" description="Ubiquitin fusion degradation protein UFD1 N-terminal subdomain 2" evidence="1">
    <location>
        <begin position="17"/>
        <end position="94"/>
    </location>
</feature>
<evidence type="ECO:0000313" key="2">
    <source>
        <dbReference type="EMBL" id="EQB60259.1"/>
    </source>
</evidence>
<name>T0L6W3_9MICR</name>
<dbReference type="GO" id="GO:0034098">
    <property type="term" value="C:VCP-NPL4-UFD1 AAA ATPase complex"/>
    <property type="evidence" value="ECO:0007669"/>
    <property type="project" value="TreeGrafter"/>
</dbReference>
<protein>
    <submittedName>
        <fullName evidence="2">Ubiquitin fusion degradation protein 1</fullName>
    </submittedName>
</protein>
<dbReference type="EMBL" id="KE647312">
    <property type="protein sequence ID" value="EQB60259.1"/>
    <property type="molecule type" value="Genomic_DNA"/>
</dbReference>
<dbReference type="GO" id="GO:0031593">
    <property type="term" value="F:polyubiquitin modification-dependent protein binding"/>
    <property type="evidence" value="ECO:0007669"/>
    <property type="project" value="TreeGrafter"/>
</dbReference>
<dbReference type="Gene3D" id="3.10.330.10">
    <property type="match status" value="1"/>
</dbReference>
<dbReference type="VEuPathDB" id="MicrosporidiaDB:NAPIS_ORF02152"/>
<organism evidence="2 3">
    <name type="scientific">Vairimorpha apis BRL 01</name>
    <dbReference type="NCBI Taxonomy" id="1037528"/>
    <lineage>
        <taxon>Eukaryota</taxon>
        <taxon>Fungi</taxon>
        <taxon>Fungi incertae sedis</taxon>
        <taxon>Microsporidia</taxon>
        <taxon>Nosematidae</taxon>
        <taxon>Vairimorpha</taxon>
    </lineage>
</organism>
<sequence>MENNKCVVLSFEQLDMGRYVKLLPHTPRFLDIDNPKMELENVLVNYPILSLNDNISCMFDEYGEISFTVVEIEPNVKQGIYIVDTDLSVDFCEPLGYKEKIENERTVNKYLEVSEVDGIKIVRMKEMGLSFDL</sequence>
<proteinExistence type="predicted"/>
<accession>T0L6W3</accession>
<dbReference type="HOGENOM" id="CLU_1907261_0_0_1"/>
<dbReference type="PANTHER" id="PTHR12555">
    <property type="entry name" value="UBIQUITIN FUSION DEGRADATON PROTEIN 1"/>
    <property type="match status" value="1"/>
</dbReference>
<dbReference type="AlphaFoldDB" id="T0L6W3"/>
<dbReference type="GO" id="GO:0036503">
    <property type="term" value="P:ERAD pathway"/>
    <property type="evidence" value="ECO:0007669"/>
    <property type="project" value="TreeGrafter"/>
</dbReference>
<dbReference type="InterPro" id="IPR004854">
    <property type="entry name" value="Ufd1-like"/>
</dbReference>
<evidence type="ECO:0000259" key="1">
    <source>
        <dbReference type="Pfam" id="PF24842"/>
    </source>
</evidence>
<dbReference type="OrthoDB" id="422728at2759"/>
<dbReference type="Pfam" id="PF24842">
    <property type="entry name" value="UFD1_N2"/>
    <property type="match status" value="1"/>
</dbReference>
<reference evidence="2 3" key="1">
    <citation type="journal article" date="2013" name="BMC Genomics">
        <title>Genome sequencing and comparative genomics of honey bee microsporidia, Nosema apis reveal novel insights into host-parasite interactions.</title>
        <authorList>
            <person name="Chen Yp."/>
            <person name="Pettis J.S."/>
            <person name="Zhao Y."/>
            <person name="Liu X."/>
            <person name="Tallon L.J."/>
            <person name="Sadzewicz L.D."/>
            <person name="Li R."/>
            <person name="Zheng H."/>
            <person name="Huang S."/>
            <person name="Zhang X."/>
            <person name="Hamilton M.C."/>
            <person name="Pernal S.F."/>
            <person name="Melathopoulos A.P."/>
            <person name="Yan X."/>
            <person name="Evans J.D."/>
        </authorList>
    </citation>
    <scope>NUCLEOTIDE SEQUENCE [LARGE SCALE GENOMIC DNA]</scope>
    <source>
        <strain evidence="2 3">BRL 01</strain>
    </source>
</reference>
<keyword evidence="3" id="KW-1185">Reference proteome</keyword>
<evidence type="ECO:0000313" key="3">
    <source>
        <dbReference type="Proteomes" id="UP000053780"/>
    </source>
</evidence>
<gene>
    <name evidence="2" type="ORF">NAPIS_ORF02152</name>
</gene>